<dbReference type="PANTHER" id="PTHR36074">
    <property type="entry name" value="ISOPENTENYL-DIPHOSPHATE DELTA-ISOMERASE"/>
    <property type="match status" value="1"/>
</dbReference>
<protein>
    <submittedName>
        <fullName evidence="3">Uncharacterized protein</fullName>
    </submittedName>
</protein>
<name>A0A7S0SLK9_9CHLO</name>
<keyword evidence="2" id="KW-0812">Transmembrane</keyword>
<sequence>MAPSQLASRAFTAMVTASPSSTTVASTSLALAASSRPASLLGFAASAAAATAAVSLVSSSTALPDTALSTPSSNALQSILCELGIVSVAHCLELRDPAAYKVYNVKANTYSAQFTPMAVCQRAALNLAMVYAQASHVYIEEYGAVESEAEQNGGTYLRPLPVWVWCDLPRLREVGEKFLRETYVCLTRASLQKLAVRLLSPRTCSKLIKDVPRSAARKCERYAWDMMDPTSRARSMGATAFRASAVNALAQFVVALTRKPLCDATCGAWIAYNARSRDRGAASQRARAVDGRGDGRADGGGDGGSGAVVAANAPVAGVAAALPPVARPRPGVAEGKAFALLCSSLFAHAVVMGGAICGQAVMVAAVALMRIDPVWNFRLTAAAMLAGEFLGTQAANTFNSKLGIR</sequence>
<reference evidence="3" key="1">
    <citation type="submission" date="2021-01" db="EMBL/GenBank/DDBJ databases">
        <authorList>
            <person name="Corre E."/>
            <person name="Pelletier E."/>
            <person name="Niang G."/>
            <person name="Scheremetjew M."/>
            <person name="Finn R."/>
            <person name="Kale V."/>
            <person name="Holt S."/>
            <person name="Cochrane G."/>
            <person name="Meng A."/>
            <person name="Brown T."/>
            <person name="Cohen L."/>
        </authorList>
    </citation>
    <scope>NUCLEOTIDE SEQUENCE</scope>
    <source>
        <strain evidence="3">SL-175</strain>
    </source>
</reference>
<feature type="transmembrane region" description="Helical" evidence="2">
    <location>
        <begin position="345"/>
        <end position="368"/>
    </location>
</feature>
<evidence type="ECO:0000256" key="1">
    <source>
        <dbReference type="SAM" id="MobiDB-lite"/>
    </source>
</evidence>
<keyword evidence="2" id="KW-0472">Membrane</keyword>
<feature type="compositionally biased region" description="Basic and acidic residues" evidence="1">
    <location>
        <begin position="287"/>
        <end position="299"/>
    </location>
</feature>
<organism evidence="3">
    <name type="scientific">Mantoniella antarctica</name>
    <dbReference type="NCBI Taxonomy" id="81844"/>
    <lineage>
        <taxon>Eukaryota</taxon>
        <taxon>Viridiplantae</taxon>
        <taxon>Chlorophyta</taxon>
        <taxon>Mamiellophyceae</taxon>
        <taxon>Mamiellales</taxon>
        <taxon>Mamiellaceae</taxon>
        <taxon>Mantoniella</taxon>
    </lineage>
</organism>
<proteinExistence type="predicted"/>
<gene>
    <name evidence="3" type="ORF">MANT1106_LOCUS12841</name>
</gene>
<keyword evidence="2" id="KW-1133">Transmembrane helix</keyword>
<dbReference type="AlphaFoldDB" id="A0A7S0SLK9"/>
<dbReference type="PANTHER" id="PTHR36074:SF1">
    <property type="entry name" value="ISOPENTENYL-DIPHOSPHATE DELTA-ISOMERASE"/>
    <property type="match status" value="1"/>
</dbReference>
<feature type="region of interest" description="Disordered" evidence="1">
    <location>
        <begin position="283"/>
        <end position="303"/>
    </location>
</feature>
<evidence type="ECO:0000256" key="2">
    <source>
        <dbReference type="SAM" id="Phobius"/>
    </source>
</evidence>
<dbReference type="EMBL" id="HBFC01021494">
    <property type="protein sequence ID" value="CAD8710155.1"/>
    <property type="molecule type" value="Transcribed_RNA"/>
</dbReference>
<evidence type="ECO:0000313" key="3">
    <source>
        <dbReference type="EMBL" id="CAD8710155.1"/>
    </source>
</evidence>
<accession>A0A7S0SLK9</accession>